<dbReference type="InterPro" id="IPR012340">
    <property type="entry name" value="NA-bd_OB-fold"/>
</dbReference>
<keyword evidence="1 2" id="KW-0238">DNA-binding</keyword>
<dbReference type="RefSeq" id="WP_074760020.1">
    <property type="nucleotide sequence ID" value="NZ_FNRF01000001.1"/>
</dbReference>
<evidence type="ECO:0000256" key="3">
    <source>
        <dbReference type="SAM" id="MobiDB-lite"/>
    </source>
</evidence>
<organism evidence="4 5">
    <name type="scientific">Xylanibacter ruminicola</name>
    <name type="common">Prevotella ruminicola</name>
    <dbReference type="NCBI Taxonomy" id="839"/>
    <lineage>
        <taxon>Bacteria</taxon>
        <taxon>Pseudomonadati</taxon>
        <taxon>Bacteroidota</taxon>
        <taxon>Bacteroidia</taxon>
        <taxon>Bacteroidales</taxon>
        <taxon>Prevotellaceae</taxon>
        <taxon>Xylanibacter</taxon>
    </lineage>
</organism>
<feature type="compositionally biased region" description="Basic and acidic residues" evidence="3">
    <location>
        <begin position="126"/>
        <end position="136"/>
    </location>
</feature>
<reference evidence="4 5" key="1">
    <citation type="submission" date="2016-10" db="EMBL/GenBank/DDBJ databases">
        <authorList>
            <person name="de Groot N.N."/>
        </authorList>
    </citation>
    <scope>NUCLEOTIDE SEQUENCE [LARGE SCALE GENOMIC DNA]</scope>
    <source>
        <strain evidence="4 5">D31d</strain>
    </source>
</reference>
<dbReference type="OrthoDB" id="1080099at2"/>
<dbReference type="PROSITE" id="PS50935">
    <property type="entry name" value="SSB"/>
    <property type="match status" value="1"/>
</dbReference>
<dbReference type="Proteomes" id="UP000182257">
    <property type="component" value="Unassembled WGS sequence"/>
</dbReference>
<dbReference type="GO" id="GO:0003697">
    <property type="term" value="F:single-stranded DNA binding"/>
    <property type="evidence" value="ECO:0007669"/>
    <property type="project" value="InterPro"/>
</dbReference>
<dbReference type="PIRSF" id="PIRSF002070">
    <property type="entry name" value="SSB"/>
    <property type="match status" value="1"/>
</dbReference>
<dbReference type="Gene3D" id="2.40.50.140">
    <property type="entry name" value="Nucleic acid-binding proteins"/>
    <property type="match status" value="1"/>
</dbReference>
<dbReference type="AlphaFoldDB" id="A0A1H3Y025"/>
<gene>
    <name evidence="4" type="ORF">SAMN05216462_0420</name>
</gene>
<dbReference type="Pfam" id="PF00436">
    <property type="entry name" value="SSB"/>
    <property type="match status" value="1"/>
</dbReference>
<evidence type="ECO:0000256" key="1">
    <source>
        <dbReference type="ARBA" id="ARBA00023125"/>
    </source>
</evidence>
<sequence>MIYSNFTGRVAKKAKVIDGVNGQFLSMDMAVNDYSKGEETTQWVRVQSSDLAHLKLVEYFTKGRILTIQGNVKIDQWEGKDGTPHAQLRVHAKYIDFLNIGKKQEGASIAANAATDSNVPDVPTDTPKEKKDDLPF</sequence>
<dbReference type="CDD" id="cd04496">
    <property type="entry name" value="SSB_OBF"/>
    <property type="match status" value="1"/>
</dbReference>
<dbReference type="InterPro" id="IPR000424">
    <property type="entry name" value="Primosome_PriB/ssb"/>
</dbReference>
<proteinExistence type="predicted"/>
<evidence type="ECO:0000256" key="2">
    <source>
        <dbReference type="PIRNR" id="PIRNR002070"/>
    </source>
</evidence>
<dbReference type="SUPFAM" id="SSF50249">
    <property type="entry name" value="Nucleic acid-binding proteins"/>
    <property type="match status" value="1"/>
</dbReference>
<dbReference type="GO" id="GO:0006260">
    <property type="term" value="P:DNA replication"/>
    <property type="evidence" value="ECO:0007669"/>
    <property type="project" value="InterPro"/>
</dbReference>
<evidence type="ECO:0000313" key="5">
    <source>
        <dbReference type="Proteomes" id="UP000182257"/>
    </source>
</evidence>
<dbReference type="InterPro" id="IPR011344">
    <property type="entry name" value="ssDNA-bd"/>
</dbReference>
<name>A0A1H3Y025_XYLRU</name>
<protein>
    <recommendedName>
        <fullName evidence="2">Single-stranded DNA-binding protein</fullName>
    </recommendedName>
</protein>
<feature type="region of interest" description="Disordered" evidence="3">
    <location>
        <begin position="111"/>
        <end position="136"/>
    </location>
</feature>
<dbReference type="EMBL" id="FNRF01000001">
    <property type="protein sequence ID" value="SEA04214.1"/>
    <property type="molecule type" value="Genomic_DNA"/>
</dbReference>
<accession>A0A1H3Y025</accession>
<evidence type="ECO:0000313" key="4">
    <source>
        <dbReference type="EMBL" id="SEA04214.1"/>
    </source>
</evidence>